<sequence length="369" mass="40137">MSEAKNIELLEAAEHVDLERVRALLADGASAAFVYDPPGTWGSKDRRSALHCALKSRSESGEVWFSVVEALVNANADVNASMASYDWRGCGEEQTAFDMVLTRALRDSRLLEMFLTAGADANTKSVREVHSMRTDGTSTSYVLHKAVAGEDLEVARALLDASADVNSVASDIFDNERGFNQHTEETALHIACRLGSVGMVALLIAKGAQLNAVRKELIQEEAGLESPTDDPREEGFVSSVVCVPVEETALHVAIGIRNTDIMTVLVCSGAHRDIPKVRGRDAISPEELCGGDEALLRALRAEWSPEQHHLFPPDVRERVKAALLIAQRQQWNLPDTVLFQAFAMASGLTEATRNEDQVPPPPALMRVST</sequence>
<keyword evidence="1" id="KW-0677">Repeat</keyword>
<evidence type="ECO:0000256" key="3">
    <source>
        <dbReference type="PROSITE-ProRule" id="PRU00023"/>
    </source>
</evidence>
<feature type="repeat" description="ANK" evidence="3">
    <location>
        <begin position="138"/>
        <end position="170"/>
    </location>
</feature>
<dbReference type="PROSITE" id="PS50297">
    <property type="entry name" value="ANK_REP_REGION"/>
    <property type="match status" value="1"/>
</dbReference>
<dbReference type="PANTHER" id="PTHR24198">
    <property type="entry name" value="ANKYRIN REPEAT AND PROTEIN KINASE DOMAIN-CONTAINING PROTEIN"/>
    <property type="match status" value="1"/>
</dbReference>
<dbReference type="EMBL" id="HBFQ01015259">
    <property type="protein sequence ID" value="CAD8836219.1"/>
    <property type="molecule type" value="Transcribed_RNA"/>
</dbReference>
<dbReference type="AlphaFoldDB" id="A0A7S0ZYB6"/>
<keyword evidence="2 3" id="KW-0040">ANK repeat</keyword>
<dbReference type="SMART" id="SM00248">
    <property type="entry name" value="ANK"/>
    <property type="match status" value="6"/>
</dbReference>
<accession>A0A7S0ZYB6</accession>
<dbReference type="Pfam" id="PF12796">
    <property type="entry name" value="Ank_2"/>
    <property type="match status" value="1"/>
</dbReference>
<gene>
    <name evidence="4" type="ORF">NSCI0253_LOCUS10567</name>
</gene>
<evidence type="ECO:0000256" key="1">
    <source>
        <dbReference type="ARBA" id="ARBA00022737"/>
    </source>
</evidence>
<proteinExistence type="predicted"/>
<name>A0A7S0ZYB6_NOCSC</name>
<reference evidence="4" key="1">
    <citation type="submission" date="2021-01" db="EMBL/GenBank/DDBJ databases">
        <authorList>
            <person name="Corre E."/>
            <person name="Pelletier E."/>
            <person name="Niang G."/>
            <person name="Scheremetjew M."/>
            <person name="Finn R."/>
            <person name="Kale V."/>
            <person name="Holt S."/>
            <person name="Cochrane G."/>
            <person name="Meng A."/>
            <person name="Brown T."/>
            <person name="Cohen L."/>
        </authorList>
    </citation>
    <scope>NUCLEOTIDE SEQUENCE</scope>
</reference>
<dbReference type="PROSITE" id="PS50088">
    <property type="entry name" value="ANK_REPEAT"/>
    <property type="match status" value="2"/>
</dbReference>
<dbReference type="Gene3D" id="1.25.40.20">
    <property type="entry name" value="Ankyrin repeat-containing domain"/>
    <property type="match status" value="2"/>
</dbReference>
<protein>
    <submittedName>
        <fullName evidence="4">Uncharacterized protein</fullName>
    </submittedName>
</protein>
<dbReference type="SUPFAM" id="SSF48403">
    <property type="entry name" value="Ankyrin repeat"/>
    <property type="match status" value="1"/>
</dbReference>
<dbReference type="PANTHER" id="PTHR24198:SF165">
    <property type="entry name" value="ANKYRIN REPEAT-CONTAINING PROTEIN-RELATED"/>
    <property type="match status" value="1"/>
</dbReference>
<dbReference type="GO" id="GO:0005737">
    <property type="term" value="C:cytoplasm"/>
    <property type="evidence" value="ECO:0007669"/>
    <property type="project" value="TreeGrafter"/>
</dbReference>
<evidence type="ECO:0000313" key="4">
    <source>
        <dbReference type="EMBL" id="CAD8836219.1"/>
    </source>
</evidence>
<dbReference type="InterPro" id="IPR036770">
    <property type="entry name" value="Ankyrin_rpt-contain_sf"/>
</dbReference>
<feature type="repeat" description="ANK" evidence="3">
    <location>
        <begin position="183"/>
        <end position="215"/>
    </location>
</feature>
<evidence type="ECO:0000256" key="2">
    <source>
        <dbReference type="ARBA" id="ARBA00023043"/>
    </source>
</evidence>
<dbReference type="InterPro" id="IPR002110">
    <property type="entry name" value="Ankyrin_rpt"/>
</dbReference>
<organism evidence="4">
    <name type="scientific">Noctiluca scintillans</name>
    <name type="common">Sea sparkle</name>
    <name type="synonym">Red tide dinoflagellate</name>
    <dbReference type="NCBI Taxonomy" id="2966"/>
    <lineage>
        <taxon>Eukaryota</taxon>
        <taxon>Sar</taxon>
        <taxon>Alveolata</taxon>
        <taxon>Dinophyceae</taxon>
        <taxon>Noctilucales</taxon>
        <taxon>Noctilucaceae</taxon>
        <taxon>Noctiluca</taxon>
    </lineage>
</organism>